<evidence type="ECO:0000313" key="6">
    <source>
        <dbReference type="Proteomes" id="UP001595906"/>
    </source>
</evidence>
<evidence type="ECO:0000313" key="5">
    <source>
        <dbReference type="EMBL" id="MFC4230415.1"/>
    </source>
</evidence>
<dbReference type="PRINTS" id="PR00421">
    <property type="entry name" value="THIOREDOXIN"/>
</dbReference>
<dbReference type="Gene3D" id="3.40.30.10">
    <property type="entry name" value="Glutaredoxin"/>
    <property type="match status" value="1"/>
</dbReference>
<feature type="domain" description="Thioredoxin" evidence="4">
    <location>
        <begin position="120"/>
        <end position="231"/>
    </location>
</feature>
<dbReference type="InterPro" id="IPR013766">
    <property type="entry name" value="Thioredoxin_domain"/>
</dbReference>
<dbReference type="CDD" id="cd00158">
    <property type="entry name" value="RHOD"/>
    <property type="match status" value="1"/>
</dbReference>
<keyword evidence="6" id="KW-1185">Reference proteome</keyword>
<name>A0ABV8PT54_9BACT</name>
<evidence type="ECO:0000256" key="2">
    <source>
        <dbReference type="SAM" id="SignalP"/>
    </source>
</evidence>
<evidence type="ECO:0000259" key="4">
    <source>
        <dbReference type="PROSITE" id="PS51352"/>
    </source>
</evidence>
<feature type="chain" id="PRO_5046398850" evidence="2">
    <location>
        <begin position="23"/>
        <end position="231"/>
    </location>
</feature>
<gene>
    <name evidence="5" type="ORF">ACFOW1_00830</name>
</gene>
<evidence type="ECO:0000259" key="3">
    <source>
        <dbReference type="PROSITE" id="PS50206"/>
    </source>
</evidence>
<dbReference type="SMART" id="SM00450">
    <property type="entry name" value="RHOD"/>
    <property type="match status" value="1"/>
</dbReference>
<feature type="signal peptide" evidence="2">
    <location>
        <begin position="1"/>
        <end position="22"/>
    </location>
</feature>
<dbReference type="RefSeq" id="WP_379011557.1">
    <property type="nucleotide sequence ID" value="NZ_JBHSDC010000002.1"/>
</dbReference>
<dbReference type="InterPro" id="IPR036873">
    <property type="entry name" value="Rhodanese-like_dom_sf"/>
</dbReference>
<dbReference type="InterPro" id="IPR017937">
    <property type="entry name" value="Thioredoxin_CS"/>
</dbReference>
<dbReference type="PROSITE" id="PS51257">
    <property type="entry name" value="PROKAR_LIPOPROTEIN"/>
    <property type="match status" value="1"/>
</dbReference>
<keyword evidence="2" id="KW-0732">Signal</keyword>
<dbReference type="SUPFAM" id="SSF52833">
    <property type="entry name" value="Thioredoxin-like"/>
    <property type="match status" value="1"/>
</dbReference>
<keyword evidence="1" id="KW-0676">Redox-active center</keyword>
<dbReference type="PROSITE" id="PS00194">
    <property type="entry name" value="THIOREDOXIN_1"/>
    <property type="match status" value="1"/>
</dbReference>
<dbReference type="SUPFAM" id="SSF52821">
    <property type="entry name" value="Rhodanese/Cell cycle control phosphatase"/>
    <property type="match status" value="1"/>
</dbReference>
<evidence type="ECO:0000256" key="1">
    <source>
        <dbReference type="ARBA" id="ARBA00023284"/>
    </source>
</evidence>
<proteinExistence type="predicted"/>
<dbReference type="InterPro" id="IPR036249">
    <property type="entry name" value="Thioredoxin-like_sf"/>
</dbReference>
<comment type="caution">
    <text evidence="5">The sequence shown here is derived from an EMBL/GenBank/DDBJ whole genome shotgun (WGS) entry which is preliminary data.</text>
</comment>
<dbReference type="Pfam" id="PF00085">
    <property type="entry name" value="Thioredoxin"/>
    <property type="match status" value="1"/>
</dbReference>
<dbReference type="PANTHER" id="PTHR43031">
    <property type="entry name" value="FAD-DEPENDENT OXIDOREDUCTASE"/>
    <property type="match status" value="1"/>
</dbReference>
<dbReference type="PANTHER" id="PTHR43031:SF16">
    <property type="entry name" value="OXIDOREDUCTASE"/>
    <property type="match status" value="1"/>
</dbReference>
<dbReference type="PROSITE" id="PS50206">
    <property type="entry name" value="RHODANESE_3"/>
    <property type="match status" value="1"/>
</dbReference>
<dbReference type="InterPro" id="IPR050229">
    <property type="entry name" value="GlpE_sulfurtransferase"/>
</dbReference>
<accession>A0ABV8PT54</accession>
<dbReference type="Proteomes" id="UP001595906">
    <property type="component" value="Unassembled WGS sequence"/>
</dbReference>
<dbReference type="PROSITE" id="PS51352">
    <property type="entry name" value="THIOREDOXIN_2"/>
    <property type="match status" value="1"/>
</dbReference>
<dbReference type="CDD" id="cd02947">
    <property type="entry name" value="TRX_family"/>
    <property type="match status" value="1"/>
</dbReference>
<dbReference type="EMBL" id="JBHSDC010000002">
    <property type="protein sequence ID" value="MFC4230415.1"/>
    <property type="molecule type" value="Genomic_DNA"/>
</dbReference>
<organism evidence="5 6">
    <name type="scientific">Parasediminibacterium paludis</name>
    <dbReference type="NCBI Taxonomy" id="908966"/>
    <lineage>
        <taxon>Bacteria</taxon>
        <taxon>Pseudomonadati</taxon>
        <taxon>Bacteroidota</taxon>
        <taxon>Chitinophagia</taxon>
        <taxon>Chitinophagales</taxon>
        <taxon>Chitinophagaceae</taxon>
        <taxon>Parasediminibacterium</taxon>
    </lineage>
</organism>
<protein>
    <submittedName>
        <fullName evidence="5">Thioredoxin domain-containing protein</fullName>
    </submittedName>
</protein>
<sequence length="231" mass="25431">MLFKNLCLATIFSIAILSSCHSQSTTNVDVVNFEQAITKGNMQLLDVRTPAEYQSGHLSNALLADWNNEAEFKRRTAALDKSKPVYTYCLSGVRSAAATQWLRQQGFTAYHLTGGINAWKKAGRPVEQATAVTQITKADYEAMIPRDKTVLVDISAVWCPPCKVMAPIIDSLAQANSGKLVLVKIDGGNQTELCKILNVNAFPTLIIYKQGKLVWQKEGLVSAKEIDKQLQ</sequence>
<dbReference type="Gene3D" id="3.40.250.10">
    <property type="entry name" value="Rhodanese-like domain"/>
    <property type="match status" value="1"/>
</dbReference>
<feature type="domain" description="Rhodanese" evidence="3">
    <location>
        <begin position="38"/>
        <end position="128"/>
    </location>
</feature>
<dbReference type="InterPro" id="IPR001763">
    <property type="entry name" value="Rhodanese-like_dom"/>
</dbReference>
<dbReference type="Pfam" id="PF00581">
    <property type="entry name" value="Rhodanese"/>
    <property type="match status" value="1"/>
</dbReference>
<reference evidence="6" key="1">
    <citation type="journal article" date="2019" name="Int. J. Syst. Evol. Microbiol.">
        <title>The Global Catalogue of Microorganisms (GCM) 10K type strain sequencing project: providing services to taxonomists for standard genome sequencing and annotation.</title>
        <authorList>
            <consortium name="The Broad Institute Genomics Platform"/>
            <consortium name="The Broad Institute Genome Sequencing Center for Infectious Disease"/>
            <person name="Wu L."/>
            <person name="Ma J."/>
        </authorList>
    </citation>
    <scope>NUCLEOTIDE SEQUENCE [LARGE SCALE GENOMIC DNA]</scope>
    <source>
        <strain evidence="6">CECT 8010</strain>
    </source>
</reference>